<sequence length="168" mass="17896">MTALGVYDVGEDGLFLESGRTGVDVGLWDNSGTLLGQVLVSGGTTAPILDGFRYENLGASIDLTTGSFYRVAADMRDINGLDLLSGANPISPNRINPTQTYFQSSFSFPTRTRDNPGQVALGGNILFDNAASASVPFEFSPTLGLLLVGGLFGGRQMYRSYQNKKIVD</sequence>
<protein>
    <submittedName>
        <fullName evidence="1">Uncharacterized protein</fullName>
    </submittedName>
</protein>
<organism evidence="1 2">
    <name type="scientific">Hyella patelloides LEGE 07179</name>
    <dbReference type="NCBI Taxonomy" id="945734"/>
    <lineage>
        <taxon>Bacteria</taxon>
        <taxon>Bacillati</taxon>
        <taxon>Cyanobacteriota</taxon>
        <taxon>Cyanophyceae</taxon>
        <taxon>Pleurocapsales</taxon>
        <taxon>Hyellaceae</taxon>
        <taxon>Hyella</taxon>
    </lineage>
</organism>
<name>A0A563W4E3_9CYAN</name>
<gene>
    <name evidence="1" type="ORF">H1P_800027</name>
</gene>
<evidence type="ECO:0000313" key="2">
    <source>
        <dbReference type="Proteomes" id="UP000320055"/>
    </source>
</evidence>
<accession>A0A563W4E3</accession>
<dbReference type="OrthoDB" id="290386at2"/>
<dbReference type="RefSeq" id="WP_144867864.1">
    <property type="nucleotide sequence ID" value="NZ_LR213838.1"/>
</dbReference>
<proteinExistence type="predicted"/>
<dbReference type="AlphaFoldDB" id="A0A563W4E3"/>
<reference evidence="1 2" key="1">
    <citation type="submission" date="2019-01" db="EMBL/GenBank/DDBJ databases">
        <authorList>
            <person name="Brito A."/>
        </authorList>
    </citation>
    <scope>NUCLEOTIDE SEQUENCE [LARGE SCALE GENOMIC DNA]</scope>
    <source>
        <strain evidence="1">1</strain>
    </source>
</reference>
<keyword evidence="2" id="KW-1185">Reference proteome</keyword>
<dbReference type="EMBL" id="CAACVJ010000688">
    <property type="protein sequence ID" value="VEP18536.1"/>
    <property type="molecule type" value="Genomic_DNA"/>
</dbReference>
<dbReference type="Proteomes" id="UP000320055">
    <property type="component" value="Unassembled WGS sequence"/>
</dbReference>
<evidence type="ECO:0000313" key="1">
    <source>
        <dbReference type="EMBL" id="VEP18536.1"/>
    </source>
</evidence>